<dbReference type="AlphaFoldDB" id="A0A318GX97"/>
<dbReference type="SUPFAM" id="SSF50331">
    <property type="entry name" value="MOP-like"/>
    <property type="match status" value="2"/>
</dbReference>
<keyword evidence="4" id="KW-0677">Repeat</keyword>
<keyword evidence="2 5" id="KW-0813">Transport</keyword>
<name>A0A318GX97_9BURK</name>
<reference evidence="7 8" key="1">
    <citation type="submission" date="2018-05" db="EMBL/GenBank/DDBJ databases">
        <title>Genomic Encyclopedia of Type Strains, Phase IV (KMG-IV): sequencing the most valuable type-strain genomes for metagenomic binning, comparative biology and taxonomic classification.</title>
        <authorList>
            <person name="Goeker M."/>
        </authorList>
    </citation>
    <scope>NUCLEOTIDE SEQUENCE [LARGE SCALE GENOMIC DNA]</scope>
    <source>
        <strain evidence="7 8">DSM 566</strain>
    </source>
</reference>
<dbReference type="PIRSF" id="PIRSF005763">
    <property type="entry name" value="Txn_reg_ModE"/>
    <property type="match status" value="1"/>
</dbReference>
<dbReference type="InterPro" id="IPR008995">
    <property type="entry name" value="Mo/tungstate-bd_C_term_dom"/>
</dbReference>
<dbReference type="InterPro" id="IPR051815">
    <property type="entry name" value="Molybdate_resp_trans_reg"/>
</dbReference>
<dbReference type="SUPFAM" id="SSF46785">
    <property type="entry name" value="Winged helix' DNA-binding domain"/>
    <property type="match status" value="1"/>
</dbReference>
<dbReference type="InterPro" id="IPR036388">
    <property type="entry name" value="WH-like_DNA-bd_sf"/>
</dbReference>
<evidence type="ECO:0000256" key="3">
    <source>
        <dbReference type="ARBA" id="ARBA00022505"/>
    </source>
</evidence>
<dbReference type="GO" id="GO:0030151">
    <property type="term" value="F:molybdenum ion binding"/>
    <property type="evidence" value="ECO:0007669"/>
    <property type="project" value="UniProtKB-UniRule"/>
</dbReference>
<dbReference type="PROSITE" id="PS51866">
    <property type="entry name" value="MOP"/>
    <property type="match status" value="2"/>
</dbReference>
<dbReference type="InterPro" id="IPR036390">
    <property type="entry name" value="WH_DNA-bd_sf"/>
</dbReference>
<proteinExistence type="inferred from homology"/>
<keyword evidence="3 5" id="KW-0500">Molybdenum</keyword>
<comment type="caution">
    <text evidence="7">The sequence shown here is derived from an EMBL/GenBank/DDBJ whole genome shotgun (WGS) entry which is preliminary data.</text>
</comment>
<dbReference type="OrthoDB" id="9800709at2"/>
<dbReference type="InterPro" id="IPR004606">
    <property type="entry name" value="Mop_domain"/>
</dbReference>
<comment type="similarity">
    <text evidence="1 5">Belongs to the ModE family.</text>
</comment>
<evidence type="ECO:0000313" key="8">
    <source>
        <dbReference type="Proteomes" id="UP000247811"/>
    </source>
</evidence>
<dbReference type="NCBIfam" id="TIGR00638">
    <property type="entry name" value="Mop"/>
    <property type="match status" value="1"/>
</dbReference>
<keyword evidence="8" id="KW-1185">Reference proteome</keyword>
<dbReference type="EMBL" id="QJJS01000014">
    <property type="protein sequence ID" value="PXW94314.1"/>
    <property type="molecule type" value="Genomic_DNA"/>
</dbReference>
<evidence type="ECO:0000313" key="7">
    <source>
        <dbReference type="EMBL" id="PXW94314.1"/>
    </source>
</evidence>
<evidence type="ECO:0000256" key="2">
    <source>
        <dbReference type="ARBA" id="ARBA00022448"/>
    </source>
</evidence>
<gene>
    <name evidence="7" type="ORF">C7444_11413</name>
</gene>
<dbReference type="InterPro" id="IPR016462">
    <property type="entry name" value="ModE"/>
</dbReference>
<dbReference type="GO" id="GO:0006355">
    <property type="term" value="P:regulation of DNA-templated transcription"/>
    <property type="evidence" value="ECO:0007669"/>
    <property type="project" value="InterPro"/>
</dbReference>
<sequence length="277" mass="29047">MVSPRRSPPPPQPLKGRLALETPLGAVLSDKRIRLLEAIDRCGSLNRAAPEVPLSYKAAWDTMDAMNKLAPEPLVVRCTGGSGGGGTQLTDYARQLISLYRAMESSQQDVLDRLPSVPAEGDAPALRTLIRRMTMKTSARNQFPAHVTGLADGGGMVEVTLRLGEAEAPGEAMVAAITPESVEGMALTLGSELFVLVKAPAVQVMAAAPRRAAGRNVLTGTITALRPGSHHTGVTLALPSGHLLQAVVDDTQAGLLAPGQAAWALFDSDHLVLVTFG</sequence>
<feature type="domain" description="Mop" evidence="6">
    <location>
        <begin position="136"/>
        <end position="206"/>
    </location>
</feature>
<organism evidence="7 8">
    <name type="scientific">Sphaerotilus hippei</name>
    <dbReference type="NCBI Taxonomy" id="744406"/>
    <lineage>
        <taxon>Bacteria</taxon>
        <taxon>Pseudomonadati</taxon>
        <taxon>Pseudomonadota</taxon>
        <taxon>Betaproteobacteria</taxon>
        <taxon>Burkholderiales</taxon>
        <taxon>Sphaerotilaceae</taxon>
        <taxon>Sphaerotilus</taxon>
    </lineage>
</organism>
<dbReference type="InterPro" id="IPR005116">
    <property type="entry name" value="Transp-assoc_OB_typ1"/>
</dbReference>
<evidence type="ECO:0000259" key="6">
    <source>
        <dbReference type="PROSITE" id="PS51866"/>
    </source>
</evidence>
<protein>
    <submittedName>
        <fullName evidence="7">Molybdate transport system regulatory protein</fullName>
    </submittedName>
</protein>
<dbReference type="Gene3D" id="2.40.50.100">
    <property type="match status" value="2"/>
</dbReference>
<evidence type="ECO:0000256" key="5">
    <source>
        <dbReference type="PIRNR" id="PIRNR005763"/>
    </source>
</evidence>
<dbReference type="RefSeq" id="WP_110401508.1">
    <property type="nucleotide sequence ID" value="NZ_QJJS01000014.1"/>
</dbReference>
<dbReference type="PANTHER" id="PTHR30432:SF1">
    <property type="entry name" value="DNA-BINDING TRANSCRIPTIONAL DUAL REGULATOR MODE"/>
    <property type="match status" value="1"/>
</dbReference>
<evidence type="ECO:0000256" key="1">
    <source>
        <dbReference type="ARBA" id="ARBA00008110"/>
    </source>
</evidence>
<dbReference type="PANTHER" id="PTHR30432">
    <property type="entry name" value="TRANSCRIPTIONAL REGULATOR MODE"/>
    <property type="match status" value="1"/>
</dbReference>
<dbReference type="Proteomes" id="UP000247811">
    <property type="component" value="Unassembled WGS sequence"/>
</dbReference>
<dbReference type="Pfam" id="PF03459">
    <property type="entry name" value="TOBE"/>
    <property type="match status" value="2"/>
</dbReference>
<accession>A0A318GX97</accession>
<feature type="domain" description="Mop" evidence="6">
    <location>
        <begin position="211"/>
        <end position="275"/>
    </location>
</feature>
<dbReference type="GO" id="GO:0015689">
    <property type="term" value="P:molybdate ion transport"/>
    <property type="evidence" value="ECO:0007669"/>
    <property type="project" value="UniProtKB-UniRule"/>
</dbReference>
<evidence type="ECO:0000256" key="4">
    <source>
        <dbReference type="ARBA" id="ARBA00022737"/>
    </source>
</evidence>
<dbReference type="Gene3D" id="1.10.10.10">
    <property type="entry name" value="Winged helix-like DNA-binding domain superfamily/Winged helix DNA-binding domain"/>
    <property type="match status" value="1"/>
</dbReference>